<dbReference type="EMBL" id="CU928173">
    <property type="protein sequence ID" value="CAR25515.1"/>
    <property type="molecule type" value="Genomic_DNA"/>
</dbReference>
<feature type="coiled-coil region" evidence="4">
    <location>
        <begin position="1400"/>
        <end position="1427"/>
    </location>
</feature>
<protein>
    <submittedName>
        <fullName evidence="7">ZYRO0A01694p</fullName>
    </submittedName>
</protein>
<dbReference type="InParanoid" id="C5DPA4"/>
<feature type="compositionally biased region" description="Basic and acidic residues" evidence="5">
    <location>
        <begin position="882"/>
        <end position="910"/>
    </location>
</feature>
<evidence type="ECO:0000256" key="2">
    <source>
        <dbReference type="ARBA" id="ARBA00022448"/>
    </source>
</evidence>
<dbReference type="KEGG" id="zro:ZYRO0A01694g"/>
<feature type="compositionally biased region" description="Basic and acidic residues" evidence="5">
    <location>
        <begin position="1093"/>
        <end position="1104"/>
    </location>
</feature>
<feature type="compositionally biased region" description="Polar residues" evidence="5">
    <location>
        <begin position="459"/>
        <end position="473"/>
    </location>
</feature>
<accession>C5DPA4</accession>
<feature type="compositionally biased region" description="Polar residues" evidence="5">
    <location>
        <begin position="1149"/>
        <end position="1164"/>
    </location>
</feature>
<feature type="compositionally biased region" description="Basic and acidic residues" evidence="5">
    <location>
        <begin position="1072"/>
        <end position="1082"/>
    </location>
</feature>
<dbReference type="Gene3D" id="2.130.10.10">
    <property type="entry name" value="YVTN repeat-like/Quinoprotein amine dehydrogenase"/>
    <property type="match status" value="1"/>
</dbReference>
<feature type="compositionally biased region" description="Low complexity" evidence="5">
    <location>
        <begin position="659"/>
        <end position="694"/>
    </location>
</feature>
<dbReference type="InterPro" id="IPR015943">
    <property type="entry name" value="WD40/YVTN_repeat-like_dom_sf"/>
</dbReference>
<feature type="compositionally biased region" description="Polar residues" evidence="5">
    <location>
        <begin position="1023"/>
        <end position="1032"/>
    </location>
</feature>
<name>C5DPA4_ZYGRC</name>
<reference evidence="7 8" key="1">
    <citation type="journal article" date="2009" name="Genome Res.">
        <title>Comparative genomics of protoploid Saccharomycetaceae.</title>
        <authorList>
            <consortium name="The Genolevures Consortium"/>
            <person name="Souciet J.-L."/>
            <person name="Dujon B."/>
            <person name="Gaillardin C."/>
            <person name="Johnston M."/>
            <person name="Baret P.V."/>
            <person name="Cliften P."/>
            <person name="Sherman D.J."/>
            <person name="Weissenbach J."/>
            <person name="Westhof E."/>
            <person name="Wincker P."/>
            <person name="Jubin C."/>
            <person name="Poulain J."/>
            <person name="Barbe V."/>
            <person name="Segurens B."/>
            <person name="Artiguenave F."/>
            <person name="Anthouard V."/>
            <person name="Vacherie B."/>
            <person name="Val M.-E."/>
            <person name="Fulton R.S."/>
            <person name="Minx P."/>
            <person name="Wilson R."/>
            <person name="Durrens P."/>
            <person name="Jean G."/>
            <person name="Marck C."/>
            <person name="Martin T."/>
            <person name="Nikolski M."/>
            <person name="Rolland T."/>
            <person name="Seret M.-L."/>
            <person name="Casaregola S."/>
            <person name="Despons L."/>
            <person name="Fairhead C."/>
            <person name="Fischer G."/>
            <person name="Lafontaine I."/>
            <person name="Leh V."/>
            <person name="Lemaire M."/>
            <person name="de Montigny J."/>
            <person name="Neuveglise C."/>
            <person name="Thierry A."/>
            <person name="Blanc-Lenfle I."/>
            <person name="Bleykasten C."/>
            <person name="Diffels J."/>
            <person name="Fritsch E."/>
            <person name="Frangeul L."/>
            <person name="Goeffon A."/>
            <person name="Jauniaux N."/>
            <person name="Kachouri-Lafond R."/>
            <person name="Payen C."/>
            <person name="Potier S."/>
            <person name="Pribylova L."/>
            <person name="Ozanne C."/>
            <person name="Richard G.-F."/>
            <person name="Sacerdot C."/>
            <person name="Straub M.-L."/>
            <person name="Talla E."/>
        </authorList>
    </citation>
    <scope>NUCLEOTIDE SEQUENCE [LARGE SCALE GENOMIC DNA]</scope>
    <source>
        <strain evidence="7 8">ATCC 2623 / CBS 732 / BCRC 21506 / NBRC 1130 / NCYC 568 / NRRL Y-229</strain>
    </source>
</reference>
<feature type="compositionally biased region" description="Low complexity" evidence="5">
    <location>
        <begin position="474"/>
        <end position="532"/>
    </location>
</feature>
<keyword evidence="3" id="KW-0539">Nucleus</keyword>
<evidence type="ECO:0000256" key="1">
    <source>
        <dbReference type="ARBA" id="ARBA00004123"/>
    </source>
</evidence>
<feature type="region of interest" description="Disordered" evidence="5">
    <location>
        <begin position="412"/>
        <end position="552"/>
    </location>
</feature>
<feature type="compositionally biased region" description="Basic and acidic residues" evidence="5">
    <location>
        <begin position="413"/>
        <end position="429"/>
    </location>
</feature>
<feature type="region of interest" description="Disordered" evidence="5">
    <location>
        <begin position="637"/>
        <end position="697"/>
    </location>
</feature>
<dbReference type="Pfam" id="PF16755">
    <property type="entry name" value="Beta-prop_NUP159_NUP214"/>
    <property type="match status" value="1"/>
</dbReference>
<feature type="compositionally biased region" description="Low complexity" evidence="5">
    <location>
        <begin position="782"/>
        <end position="797"/>
    </location>
</feature>
<keyword evidence="4" id="KW-0175">Coiled coil</keyword>
<dbReference type="HOGENOM" id="CLU_250354_0_0_1"/>
<feature type="compositionally biased region" description="Polar residues" evidence="5">
    <location>
        <begin position="846"/>
        <end position="858"/>
    </location>
</feature>
<feature type="region of interest" description="Disordered" evidence="5">
    <location>
        <begin position="716"/>
        <end position="1104"/>
    </location>
</feature>
<feature type="compositionally biased region" description="Polar residues" evidence="5">
    <location>
        <begin position="974"/>
        <end position="997"/>
    </location>
</feature>
<feature type="region of interest" description="Disordered" evidence="5">
    <location>
        <begin position="1133"/>
        <end position="1176"/>
    </location>
</feature>
<dbReference type="FunCoup" id="C5DPA4">
    <property type="interactions" value="161"/>
</dbReference>
<feature type="compositionally biased region" description="Polar residues" evidence="5">
    <location>
        <begin position="596"/>
        <end position="606"/>
    </location>
</feature>
<proteinExistence type="predicted"/>
<feature type="compositionally biased region" description="Low complexity" evidence="5">
    <location>
        <begin position="720"/>
        <end position="733"/>
    </location>
</feature>
<feature type="compositionally biased region" description="Polar residues" evidence="5">
    <location>
        <begin position="571"/>
        <end position="583"/>
    </location>
</feature>
<feature type="compositionally biased region" description="Low complexity" evidence="5">
    <location>
        <begin position="859"/>
        <end position="878"/>
    </location>
</feature>
<sequence length="1475" mass="160073">MTCIGSEIETLTSEDFGFKKLGQAAILPSYDERLPFASLQNLDISNHRSLYVACSGNKIVIGKLQQLRDYIQNDAKSEISFIWEREVDDVIAVKLIRDEKLVYVNKQSQVFELDLNKLGEPSEVFNFDCDLVYVKFWRNSVLLALDSNGQLRGLHLVQRQLTSLLENVAAFDLFQDKLYAFFKSFSVQVFELQSWNQLSKNSEFTTPSELLDEIKEEYLPISITVLASQEYQLVFGIPVSADEEDVSYDHRIFVVRKDDDKMTFQESFDITPAFGSVLRYPMYYDEKLSQLLNDTPQINILASSCSSEITIWDSAKVVQPLQDSERAVLPISKVTDNDTNPVGIALDVVTEGVVAQPCPGVDSVDKLPLIYVLNNEGNLQIIGFYHATAIKEGKFNVDALKQSIVAQETVEEVPFKESEAKDEPKKLEDPVNSLGGLSLGGETNKTESKPLFGGLGQADSGTTISQDSSTSNQPSFGKPSFGQSSFGQSSFGKPAFGQSSSDQSPFGQSSFGTPAFGQSSSGQSPFGQSAFGKPAFGQSSSESSAPAFGKTSFGTSIESSAPAFGKPSFGAATNTSAPATESSVPAFGKPSFGVATDTSAPATESSVPAFGKPSFGAAANTSSPAFGQHIFGKSGFGASSGNESALDKPSEPAFGKAAFGQPSFGQPSFGQSSFGQPSFGSTTNGPTSSSSTFGKPSFGSNSNTGFGAFAFPKEKSPFESSSLNTSGSSFGNFAKGQSKSESPFANLVKKENDDNKSLFGAEKKDGDTSDKPKLEISEQPKSESSTSSSPPAETKPSFSRLSTGVNAKSITTPEKPTFGHSTLGSISSNKKQSPFAALAKDENLPVFTSPSYGASTSRPSFGQASAAPSSPSKQKFSPLGQKEGKKEEEEDKNAKEGKKAEDSTEEEKTSTGKKSSPDNDDDLSDSTVEQTPARSESSISSLTAKIKESATLSSNDLKSPSITQQPKSKEGQSPFAQYTNDLNKPSSTGFTFSQVPNLNKEKEDSNNEFKLQISTKDDKRTETQTPESSENEGTLPEDLENSIEGAPKDSVSSHPDEKGGYGGDDESQPKTSEVKKEGDRIKSSSPTALNAVSREESYDTLDDFTRGELENAGIGAKAAAEGRKDQLKTVESAVSVDAENSSDDHERSVQTQASPPVLVSSGTQVEKAASGDADCQTNPIELSDFKIQAFENDDAYLGEQYRPKPMPEYFSGASVTNIKYSSQDPILKSIERTYHYVSAELSVLMENISGLDSFFQDQCFEHPVKINESSITNMYQWRIPDASKLQTILAEKNKPMKELYGQVESTSGKVSELTEKGIESLQNKLIVIRDEYSNLEKLSHEFQKAFGGLRYHQLDKQSELRNKMFKTSETIQHIEELLQILKLYTVQGKQMESNTYVVKLAREAADRENLLQEIARLREDIRNLNLKDERALEPKESSAAVANGIQSIEVVQVGLKLNTKRQLGEMLKKRTNIET</sequence>
<evidence type="ECO:0000313" key="7">
    <source>
        <dbReference type="EMBL" id="CAR25515.1"/>
    </source>
</evidence>
<feature type="compositionally biased region" description="Basic and acidic residues" evidence="5">
    <location>
        <begin position="748"/>
        <end position="781"/>
    </location>
</feature>
<dbReference type="STRING" id="559307.C5DPA4"/>
<organism evidence="7 8">
    <name type="scientific">Zygosaccharomyces rouxii (strain ATCC 2623 / CBS 732 / NBRC 1130 / NCYC 568 / NRRL Y-229)</name>
    <dbReference type="NCBI Taxonomy" id="559307"/>
    <lineage>
        <taxon>Eukaryota</taxon>
        <taxon>Fungi</taxon>
        <taxon>Dikarya</taxon>
        <taxon>Ascomycota</taxon>
        <taxon>Saccharomycotina</taxon>
        <taxon>Saccharomycetes</taxon>
        <taxon>Saccharomycetales</taxon>
        <taxon>Saccharomycetaceae</taxon>
        <taxon>Zygosaccharomyces</taxon>
    </lineage>
</organism>
<keyword evidence="8" id="KW-1185">Reference proteome</keyword>
<evidence type="ECO:0000256" key="5">
    <source>
        <dbReference type="SAM" id="MobiDB-lite"/>
    </source>
</evidence>
<gene>
    <name evidence="7" type="ordered locus">ZYRO0A01694g</name>
</gene>
<dbReference type="SUPFAM" id="SSF117289">
    <property type="entry name" value="Nucleoporin domain"/>
    <property type="match status" value="1"/>
</dbReference>
<feature type="compositionally biased region" description="Polar residues" evidence="5">
    <location>
        <begin position="927"/>
        <end position="943"/>
    </location>
</feature>
<evidence type="ECO:0000256" key="4">
    <source>
        <dbReference type="SAM" id="Coils"/>
    </source>
</evidence>
<keyword evidence="2" id="KW-0813">Transport</keyword>
<evidence type="ECO:0000256" key="3">
    <source>
        <dbReference type="ARBA" id="ARBA00023242"/>
    </source>
</evidence>
<feature type="compositionally biased region" description="Polar residues" evidence="5">
    <location>
        <begin position="950"/>
        <end position="966"/>
    </location>
</feature>
<dbReference type="Proteomes" id="UP000008536">
    <property type="component" value="Chromosome A"/>
</dbReference>
<dbReference type="InterPro" id="IPR039462">
    <property type="entry name" value="Nup159/Nup146_N"/>
</dbReference>
<feature type="region of interest" description="Disordered" evidence="5">
    <location>
        <begin position="564"/>
        <end position="614"/>
    </location>
</feature>
<comment type="subcellular location">
    <subcellularLocation>
        <location evidence="1">Nucleus</location>
    </subcellularLocation>
</comment>
<evidence type="ECO:0000313" key="8">
    <source>
        <dbReference type="Proteomes" id="UP000008536"/>
    </source>
</evidence>
<evidence type="ECO:0000259" key="6">
    <source>
        <dbReference type="Pfam" id="PF16755"/>
    </source>
</evidence>
<dbReference type="GO" id="GO:0005634">
    <property type="term" value="C:nucleus"/>
    <property type="evidence" value="ECO:0007669"/>
    <property type="project" value="UniProtKB-SubCell"/>
</dbReference>
<feature type="compositionally biased region" description="Polar residues" evidence="5">
    <location>
        <begin position="799"/>
        <end position="832"/>
    </location>
</feature>
<feature type="domain" description="Nucleoporin Nup159/Nup146 N-terminal" evidence="6">
    <location>
        <begin position="35"/>
        <end position="379"/>
    </location>
</feature>